<accession>C7DH30</accession>
<reference evidence="2 3" key="2">
    <citation type="journal article" date="2010" name="Proc. Natl. Acad. Sci. U.S.A.">
        <title>Enigmatic, ultrasmall, uncultivated Archaea.</title>
        <authorList>
            <person name="Baker B.J."/>
            <person name="Comolli L.R."/>
            <person name="Dick G.J."/>
            <person name="Hauser L.J."/>
            <person name="Hyatt D."/>
            <person name="Dill B.D."/>
            <person name="Land M.L."/>
            <person name="Verberkmoes N.C."/>
            <person name="Hettich R.L."/>
            <person name="Banfield J.F."/>
        </authorList>
    </citation>
    <scope>NUCLEOTIDE SEQUENCE [LARGE SCALE GENOMIC DNA]</scope>
    <source>
        <strain evidence="2">ARMAN-2</strain>
    </source>
</reference>
<organism evidence="2 3">
    <name type="scientific">Candidatus Micrarchaeum acidiphilum ARMAN-2</name>
    <dbReference type="NCBI Taxonomy" id="425595"/>
    <lineage>
        <taxon>Archaea</taxon>
        <taxon>Candidatus Micrarchaeota</taxon>
        <taxon>Candidatus Micrarchaeia</taxon>
        <taxon>Candidatus Micrarchaeales</taxon>
        <taxon>Candidatus Micrarchaeaceae</taxon>
        <taxon>Candidatus Micrarchaeum</taxon>
    </lineage>
</organism>
<dbReference type="EMBL" id="GG697240">
    <property type="protein sequence ID" value="EET89932.1"/>
    <property type="molecule type" value="Genomic_DNA"/>
</dbReference>
<evidence type="ECO:0000313" key="2">
    <source>
        <dbReference type="EMBL" id="EET89932.1"/>
    </source>
</evidence>
<reference evidence="2 3" key="1">
    <citation type="journal article" date="2009" name="Genome Biol.">
        <title>Community-wide analysis of microbial genome sequence signatures.</title>
        <authorList>
            <person name="Dick G.J."/>
            <person name="Andersson A.F."/>
            <person name="Baker B.J."/>
            <person name="Simmons S.L."/>
            <person name="Thomas B.C."/>
            <person name="Yelton A.P."/>
            <person name="Banfield J.F."/>
        </authorList>
    </citation>
    <scope>NUCLEOTIDE SEQUENCE [LARGE SCALE GENOMIC DNA]</scope>
    <source>
        <strain evidence="2">ARMAN-2</strain>
    </source>
</reference>
<feature type="region of interest" description="Disordered" evidence="1">
    <location>
        <begin position="190"/>
        <end position="209"/>
    </location>
</feature>
<gene>
    <name evidence="2" type="ORF">UNLARM2_0376</name>
</gene>
<proteinExistence type="predicted"/>
<protein>
    <submittedName>
        <fullName evidence="2">Uncharacterized protein</fullName>
    </submittedName>
</protein>
<sequence length="209" mass="23281">MPDKRTNAKYMMEKRAAEVHQRTHGNVIGMEYLGLENGTQVQKKLAESEYKYLSDVAMPILKDSKNLKGLDKEGFYRIFSMIIIDIYMDRVKICLDEVTPGSEEAAFYSTIQVMLLGERNKLLSAASGPESDAQVRGAWNAVLIAKNAMTATDIETGLGYLSKASKGLDLNLSKFAEKQLTTLLRAYDDEDDYSEGSEKGPTDPSGLYR</sequence>
<evidence type="ECO:0000256" key="1">
    <source>
        <dbReference type="SAM" id="MobiDB-lite"/>
    </source>
</evidence>
<dbReference type="AlphaFoldDB" id="C7DH30"/>
<evidence type="ECO:0000313" key="3">
    <source>
        <dbReference type="Proteomes" id="UP000332487"/>
    </source>
</evidence>
<dbReference type="Proteomes" id="UP000332487">
    <property type="component" value="Unassembled WGS sequence"/>
</dbReference>
<name>C7DH30_MICA2</name>
<keyword evidence="3" id="KW-1185">Reference proteome</keyword>